<evidence type="ECO:0000256" key="2">
    <source>
        <dbReference type="ARBA" id="ARBA00007617"/>
    </source>
</evidence>
<dbReference type="GO" id="GO:0043162">
    <property type="term" value="P:ubiquitin-dependent protein catabolic process via the multivesicular body sorting pathway"/>
    <property type="evidence" value="ECO:0007669"/>
    <property type="project" value="TreeGrafter"/>
</dbReference>
<keyword evidence="3" id="KW-0813">Transport</keyword>
<organism evidence="7 8">
    <name type="scientific">Hypsizygus marmoreus</name>
    <name type="common">White beech mushroom</name>
    <name type="synonym">Agaricus marmoreus</name>
    <dbReference type="NCBI Taxonomy" id="39966"/>
    <lineage>
        <taxon>Eukaryota</taxon>
        <taxon>Fungi</taxon>
        <taxon>Dikarya</taxon>
        <taxon>Basidiomycota</taxon>
        <taxon>Agaricomycotina</taxon>
        <taxon>Agaricomycetes</taxon>
        <taxon>Agaricomycetidae</taxon>
        <taxon>Agaricales</taxon>
        <taxon>Tricholomatineae</taxon>
        <taxon>Lyophyllaceae</taxon>
        <taxon>Hypsizygus</taxon>
    </lineage>
</organism>
<dbReference type="GO" id="GO:0006623">
    <property type="term" value="P:protein targeting to vacuole"/>
    <property type="evidence" value="ECO:0007669"/>
    <property type="project" value="TreeGrafter"/>
</dbReference>
<name>A0A369JBR7_HYPMA</name>
<evidence type="ECO:0000256" key="5">
    <source>
        <dbReference type="ARBA" id="ARBA00022927"/>
    </source>
</evidence>
<dbReference type="PANTHER" id="PTHR13678:SF2">
    <property type="entry name" value="VACUOLAR PROTEIN SORTING-ASSOCIATED PROTEIN 37A"/>
    <property type="match status" value="1"/>
</dbReference>
<dbReference type="Proteomes" id="UP000076154">
    <property type="component" value="Unassembled WGS sequence"/>
</dbReference>
<dbReference type="GO" id="GO:0000813">
    <property type="term" value="C:ESCRT I complex"/>
    <property type="evidence" value="ECO:0007669"/>
    <property type="project" value="UniProtKB-ARBA"/>
</dbReference>
<accession>A0A369JBR7</accession>
<evidence type="ECO:0000313" key="7">
    <source>
        <dbReference type="EMBL" id="RDB17865.1"/>
    </source>
</evidence>
<dbReference type="InParanoid" id="A0A369JBR7"/>
<dbReference type="STRING" id="39966.A0A369JBR7"/>
<evidence type="ECO:0000256" key="3">
    <source>
        <dbReference type="ARBA" id="ARBA00022448"/>
    </source>
</evidence>
<evidence type="ECO:0000259" key="6">
    <source>
        <dbReference type="Pfam" id="PF07200"/>
    </source>
</evidence>
<proteinExistence type="inferred from homology"/>
<dbReference type="AlphaFoldDB" id="A0A369JBR7"/>
<reference evidence="7" key="1">
    <citation type="submission" date="2018-04" db="EMBL/GenBank/DDBJ databases">
        <title>Whole genome sequencing of Hypsizygus marmoreus.</title>
        <authorList>
            <person name="Choi I.-G."/>
            <person name="Min B."/>
            <person name="Kim J.-G."/>
            <person name="Kim S."/>
            <person name="Oh Y.-L."/>
            <person name="Kong W.-S."/>
            <person name="Park H."/>
            <person name="Jeong J."/>
            <person name="Song E.-S."/>
        </authorList>
    </citation>
    <scope>NUCLEOTIDE SEQUENCE [LARGE SCALE GENOMIC DNA]</scope>
    <source>
        <strain evidence="7">51987-8</strain>
    </source>
</reference>
<dbReference type="EMBL" id="LUEZ02000107">
    <property type="protein sequence ID" value="RDB17865.1"/>
    <property type="molecule type" value="Genomic_DNA"/>
</dbReference>
<evidence type="ECO:0000256" key="1">
    <source>
        <dbReference type="ARBA" id="ARBA00004177"/>
    </source>
</evidence>
<comment type="similarity">
    <text evidence="2">Belongs to the VPS37 family.</text>
</comment>
<protein>
    <submittedName>
        <fullName evidence="7">Vacuolar protein-sorting-associated protein 37 1</fullName>
    </submittedName>
</protein>
<dbReference type="Pfam" id="PF07200">
    <property type="entry name" value="Mod_r"/>
    <property type="match status" value="1"/>
</dbReference>
<sequence>MATQLLAEFPELAHLTREDLEDLLTDPLYFQAIFHSLDRVKALYQSQAELGMANESIARSNLRLQDTLYNLRSDTQDAFDEAKALETRWKELERDQREVYQRFTPQFLLMRLRHSTTAQDDASEALASAFIQQQPSTSGTGTGTPNEGQGVDEFIREFKELRKFGSEIEDDRSPGSLSSLTITFSPPHERRNFVSFTTSVSSSLDLWVVMVGDMVSVNAQLSDDSLYRQALPSRIPVPKI</sequence>
<evidence type="ECO:0000256" key="4">
    <source>
        <dbReference type="ARBA" id="ARBA00022753"/>
    </source>
</evidence>
<keyword evidence="8" id="KW-1185">Reference proteome</keyword>
<comment type="subcellular location">
    <subcellularLocation>
        <location evidence="1">Endosome</location>
    </subcellularLocation>
</comment>
<keyword evidence="5" id="KW-0653">Protein transport</keyword>
<comment type="caution">
    <text evidence="7">The sequence shown here is derived from an EMBL/GenBank/DDBJ whole genome shotgun (WGS) entry which is preliminary data.</text>
</comment>
<dbReference type="GO" id="GO:0006612">
    <property type="term" value="P:protein targeting to membrane"/>
    <property type="evidence" value="ECO:0007669"/>
    <property type="project" value="TreeGrafter"/>
</dbReference>
<dbReference type="InterPro" id="IPR009851">
    <property type="entry name" value="Mod_r"/>
</dbReference>
<dbReference type="OrthoDB" id="10260857at2759"/>
<feature type="domain" description="VPS37 C-terminal" evidence="6">
    <location>
        <begin position="14"/>
        <end position="163"/>
    </location>
</feature>
<gene>
    <name evidence="7" type="primary">VPS37-1</name>
    <name evidence="7" type="ORF">Hypma_000718</name>
</gene>
<dbReference type="PANTHER" id="PTHR13678">
    <property type="entry name" value="VACUOLAR PROTEIN SORTING-ASSOCIATED PROTEIN 37"/>
    <property type="match status" value="1"/>
</dbReference>
<keyword evidence="4" id="KW-0967">Endosome</keyword>
<evidence type="ECO:0000313" key="8">
    <source>
        <dbReference type="Proteomes" id="UP000076154"/>
    </source>
</evidence>